<dbReference type="InterPro" id="IPR005113">
    <property type="entry name" value="uDENN_dom"/>
</dbReference>
<keyword evidence="5" id="KW-1185">Reference proteome</keyword>
<evidence type="ECO:0000313" key="5">
    <source>
        <dbReference type="Proteomes" id="UP000675900"/>
    </source>
</evidence>
<protein>
    <recommendedName>
        <fullName evidence="3">UDENN domain-containing protein</fullName>
    </recommendedName>
</protein>
<dbReference type="InterPro" id="IPR051696">
    <property type="entry name" value="DENN_Domain_GEFs"/>
</dbReference>
<accession>A0A8C9M2B8</accession>
<dbReference type="Pfam" id="PF02141">
    <property type="entry name" value="DENN"/>
    <property type="match status" value="1"/>
</dbReference>
<dbReference type="GO" id="GO:0031410">
    <property type="term" value="C:cytoplasmic vesicle"/>
    <property type="evidence" value="ECO:0007669"/>
    <property type="project" value="TreeGrafter"/>
</dbReference>
<dbReference type="Ensembl" id="ENSPTIT00000002796.1">
    <property type="protein sequence ID" value="ENSPTIP00000000969.1"/>
    <property type="gene ID" value="ENSPTIG00000002524.1"/>
</dbReference>
<reference evidence="4" key="2">
    <citation type="submission" date="2025-09" db="UniProtKB">
        <authorList>
            <consortium name="Ensembl"/>
        </authorList>
    </citation>
    <scope>IDENTIFICATION</scope>
</reference>
<feature type="domain" description="UDENN" evidence="3">
    <location>
        <begin position="6"/>
        <end position="431"/>
    </location>
</feature>
<dbReference type="Gene3D" id="3.40.50.11500">
    <property type="match status" value="1"/>
</dbReference>
<feature type="region of interest" description="Disordered" evidence="2">
    <location>
        <begin position="1"/>
        <end position="25"/>
    </location>
</feature>
<dbReference type="Pfam" id="PF03456">
    <property type="entry name" value="uDENN"/>
    <property type="match status" value="1"/>
</dbReference>
<dbReference type="FunFam" id="3.40.50.11500:FF:000006">
    <property type="entry name" value="SET binding factor 2"/>
    <property type="match status" value="1"/>
</dbReference>
<dbReference type="PROSITE" id="PS50211">
    <property type="entry name" value="DENN"/>
    <property type="match status" value="1"/>
</dbReference>
<feature type="region of interest" description="Disordered" evidence="2">
    <location>
        <begin position="98"/>
        <end position="118"/>
    </location>
</feature>
<dbReference type="SMART" id="SM00800">
    <property type="entry name" value="uDENN"/>
    <property type="match status" value="1"/>
</dbReference>
<dbReference type="InterPro" id="IPR001194">
    <property type="entry name" value="cDENN_dom"/>
</dbReference>
<evidence type="ECO:0000313" key="4">
    <source>
        <dbReference type="Ensembl" id="ENSPTIP00000000969.1"/>
    </source>
</evidence>
<keyword evidence="1" id="KW-0344">Guanine-nucleotide releasing factor</keyword>
<dbReference type="Gene3D" id="3.30.450.200">
    <property type="match status" value="1"/>
</dbReference>
<evidence type="ECO:0000259" key="3">
    <source>
        <dbReference type="PROSITE" id="PS50211"/>
    </source>
</evidence>
<dbReference type="InterPro" id="IPR043153">
    <property type="entry name" value="DENN_C"/>
</dbReference>
<feature type="compositionally biased region" description="Acidic residues" evidence="2">
    <location>
        <begin position="98"/>
        <end position="107"/>
    </location>
</feature>
<dbReference type="Proteomes" id="UP000675900">
    <property type="component" value="Unassembled WGS sequence"/>
</dbReference>
<dbReference type="PANTHER" id="PTHR12296">
    <property type="entry name" value="DENN DOMAIN-CONTAINING PROTEIN 4"/>
    <property type="match status" value="1"/>
</dbReference>
<dbReference type="GO" id="GO:0005085">
    <property type="term" value="F:guanyl-nucleotide exchange factor activity"/>
    <property type="evidence" value="ECO:0007669"/>
    <property type="project" value="UniProtKB-KW"/>
</dbReference>
<evidence type="ECO:0000256" key="2">
    <source>
        <dbReference type="SAM" id="MobiDB-lite"/>
    </source>
</evidence>
<dbReference type="FunFam" id="3.30.450.200:FF:000004">
    <property type="entry name" value="SET binding factor 2"/>
    <property type="match status" value="1"/>
</dbReference>
<dbReference type="AlphaFoldDB" id="A0A8C9M2B8"/>
<dbReference type="GeneTree" id="ENSGT00940000155263"/>
<name>A0A8C9M2B8_PANTA</name>
<reference evidence="4" key="1">
    <citation type="submission" date="2025-08" db="UniProtKB">
        <authorList>
            <consortium name="Ensembl"/>
        </authorList>
    </citation>
    <scope>IDENTIFICATION</scope>
</reference>
<proteinExistence type="predicted"/>
<sequence length="431" mass="47268">EGGPGGPTLGPRPRQGSGEGQGQILQRFPEKDWEDNPFPQGIELFCQPSGWQLCPERNPPTFFVAVLTDINSERHYCACLTFWEPAEPTQEVVCTEDTTEREEEADEGGPVRLSPVTPGPPGQLFAPKTLVLVSRLDHAEVFRNSLGLIYTIHVEGLNVGLENVIGNLLTCIIPLAGGSQRTISLGAGDRQVIQTPLADSLPISRCSVALLFRQLGITNVLSLFCAALTEHKVLFLSRSYQRLSDACRGLLALLFPLRYRPVASPCLSVPGPADRLRAPDRSLAPFGPQLDVIVADLDGGTVTVPECVHIPPLPEPLQSQTHSVLSMVLDPELELADLAFPPPSANASSLKMQDKELRAVFLRLFAQLLQGYRWCLHMVRIHPEPVIRFHKVGRGRGRGGGRREVSAEGLTPWCAPRQPSWASEGWWRMTS</sequence>
<dbReference type="GO" id="GO:0032483">
    <property type="term" value="P:regulation of Rab protein signal transduction"/>
    <property type="evidence" value="ECO:0007669"/>
    <property type="project" value="TreeGrafter"/>
</dbReference>
<dbReference type="PANTHER" id="PTHR12296:SF16">
    <property type="entry name" value="C-MYC PROMOTER-BINDING PROTEIN"/>
    <property type="match status" value="1"/>
</dbReference>
<organism evidence="4 5">
    <name type="scientific">Panthera tigris altaica</name>
    <name type="common">Siberian tiger</name>
    <dbReference type="NCBI Taxonomy" id="74533"/>
    <lineage>
        <taxon>Eukaryota</taxon>
        <taxon>Metazoa</taxon>
        <taxon>Chordata</taxon>
        <taxon>Craniata</taxon>
        <taxon>Vertebrata</taxon>
        <taxon>Euteleostomi</taxon>
        <taxon>Mammalia</taxon>
        <taxon>Eutheria</taxon>
        <taxon>Laurasiatheria</taxon>
        <taxon>Carnivora</taxon>
        <taxon>Feliformia</taxon>
        <taxon>Felidae</taxon>
        <taxon>Pantherinae</taxon>
        <taxon>Panthera</taxon>
    </lineage>
</organism>
<evidence type="ECO:0000256" key="1">
    <source>
        <dbReference type="ARBA" id="ARBA00022658"/>
    </source>
</evidence>
<dbReference type="InterPro" id="IPR037516">
    <property type="entry name" value="Tripartite_DENN"/>
</dbReference>
<dbReference type="SMART" id="SM00799">
    <property type="entry name" value="DENN"/>
    <property type="match status" value="1"/>
</dbReference>